<dbReference type="InterPro" id="IPR032799">
    <property type="entry name" value="TAXi_C"/>
</dbReference>
<evidence type="ECO:0000256" key="5">
    <source>
        <dbReference type="ARBA" id="ARBA00023180"/>
    </source>
</evidence>
<dbReference type="Pfam" id="PF14541">
    <property type="entry name" value="TAXi_C"/>
    <property type="match status" value="1"/>
</dbReference>
<dbReference type="OrthoDB" id="2747330at2759"/>
<dbReference type="Proteomes" id="UP000027138">
    <property type="component" value="Unassembled WGS sequence"/>
</dbReference>
<evidence type="ECO:0000256" key="1">
    <source>
        <dbReference type="ARBA" id="ARBA00007447"/>
    </source>
</evidence>
<keyword evidence="6" id="KW-0472">Membrane</keyword>
<dbReference type="MEROPS" id="A01.A30"/>
<keyword evidence="5" id="KW-0325">Glycoprotein</keyword>
<evidence type="ECO:0000256" key="6">
    <source>
        <dbReference type="SAM" id="Phobius"/>
    </source>
</evidence>
<dbReference type="InterPro" id="IPR001969">
    <property type="entry name" value="Aspartic_peptidase_AS"/>
</dbReference>
<dbReference type="PANTHER" id="PTHR47967:SF69">
    <property type="entry name" value="ASPARTIC PROTEINASE NANA, CHLOROPLAST"/>
    <property type="match status" value="1"/>
</dbReference>
<keyword evidence="3" id="KW-0064">Aspartyl protease</keyword>
<evidence type="ECO:0000259" key="7">
    <source>
        <dbReference type="PROSITE" id="PS51767"/>
    </source>
</evidence>
<comment type="similarity">
    <text evidence="1">Belongs to the peptidase A1 family.</text>
</comment>
<feature type="transmembrane region" description="Helical" evidence="6">
    <location>
        <begin position="7"/>
        <end position="25"/>
    </location>
</feature>
<gene>
    <name evidence="8" type="ORF">JCGZ_14925</name>
</gene>
<organism evidence="8 9">
    <name type="scientific">Jatropha curcas</name>
    <name type="common">Barbados nut</name>
    <dbReference type="NCBI Taxonomy" id="180498"/>
    <lineage>
        <taxon>Eukaryota</taxon>
        <taxon>Viridiplantae</taxon>
        <taxon>Streptophyta</taxon>
        <taxon>Embryophyta</taxon>
        <taxon>Tracheophyta</taxon>
        <taxon>Spermatophyta</taxon>
        <taxon>Magnoliopsida</taxon>
        <taxon>eudicotyledons</taxon>
        <taxon>Gunneridae</taxon>
        <taxon>Pentapetalae</taxon>
        <taxon>rosids</taxon>
        <taxon>fabids</taxon>
        <taxon>Malpighiales</taxon>
        <taxon>Euphorbiaceae</taxon>
        <taxon>Crotonoideae</taxon>
        <taxon>Jatropheae</taxon>
        <taxon>Jatropha</taxon>
    </lineage>
</organism>
<dbReference type="GO" id="GO:0004190">
    <property type="term" value="F:aspartic-type endopeptidase activity"/>
    <property type="evidence" value="ECO:0007669"/>
    <property type="project" value="UniProtKB-KW"/>
</dbReference>
<name>A0A067LFI7_JATCU</name>
<accession>A0A067LFI7</accession>
<dbReference type="AlphaFoldDB" id="A0A067LFI7"/>
<dbReference type="GO" id="GO:0006508">
    <property type="term" value="P:proteolysis"/>
    <property type="evidence" value="ECO:0007669"/>
    <property type="project" value="UniProtKB-KW"/>
</dbReference>
<evidence type="ECO:0000256" key="2">
    <source>
        <dbReference type="ARBA" id="ARBA00022670"/>
    </source>
</evidence>
<keyword evidence="6" id="KW-1133">Transmembrane helix</keyword>
<dbReference type="InterPro" id="IPR034161">
    <property type="entry name" value="Pepsin-like_plant"/>
</dbReference>
<keyword evidence="6" id="KW-0812">Transmembrane</keyword>
<dbReference type="PROSITE" id="PS00141">
    <property type="entry name" value="ASP_PROTEASE"/>
    <property type="match status" value="1"/>
</dbReference>
<dbReference type="InterPro" id="IPR033121">
    <property type="entry name" value="PEPTIDASE_A1"/>
</dbReference>
<evidence type="ECO:0000313" key="9">
    <source>
        <dbReference type="Proteomes" id="UP000027138"/>
    </source>
</evidence>
<keyword evidence="4" id="KW-0378">Hydrolase</keyword>
<dbReference type="CDD" id="cd05476">
    <property type="entry name" value="pepsin_A_like_plant"/>
    <property type="match status" value="1"/>
</dbReference>
<dbReference type="Gene3D" id="2.40.70.10">
    <property type="entry name" value="Acid Proteases"/>
    <property type="match status" value="2"/>
</dbReference>
<proteinExistence type="inferred from homology"/>
<dbReference type="PROSITE" id="PS51767">
    <property type="entry name" value="PEPTIDASE_A1"/>
    <property type="match status" value="1"/>
</dbReference>
<evidence type="ECO:0000313" key="8">
    <source>
        <dbReference type="EMBL" id="KDP46018.1"/>
    </source>
</evidence>
<dbReference type="InterPro" id="IPR051708">
    <property type="entry name" value="Plant_Aspart_Prot_A1"/>
</dbReference>
<evidence type="ECO:0000256" key="3">
    <source>
        <dbReference type="ARBA" id="ARBA00022750"/>
    </source>
</evidence>
<reference evidence="8 9" key="1">
    <citation type="journal article" date="2014" name="PLoS ONE">
        <title>Global Analysis of Gene Expression Profiles in Physic Nut (Jatropha curcas L.) Seedlings Exposed to Salt Stress.</title>
        <authorList>
            <person name="Zhang L."/>
            <person name="Zhang C."/>
            <person name="Wu P."/>
            <person name="Chen Y."/>
            <person name="Li M."/>
            <person name="Jiang H."/>
            <person name="Wu G."/>
        </authorList>
    </citation>
    <scope>NUCLEOTIDE SEQUENCE [LARGE SCALE GENOMIC DNA]</scope>
    <source>
        <strain evidence="9">cv. GZQX0401</strain>
        <tissue evidence="8">Young leaves</tissue>
    </source>
</reference>
<dbReference type="FunFam" id="2.40.70.10:FF:000033">
    <property type="entry name" value="Aspartyl protease family protein"/>
    <property type="match status" value="1"/>
</dbReference>
<feature type="domain" description="Peptidase A1" evidence="7">
    <location>
        <begin position="88"/>
        <end position="440"/>
    </location>
</feature>
<dbReference type="EMBL" id="KK914223">
    <property type="protein sequence ID" value="KDP46018.1"/>
    <property type="molecule type" value="Genomic_DNA"/>
</dbReference>
<keyword evidence="2" id="KW-0645">Protease</keyword>
<protein>
    <recommendedName>
        <fullName evidence="7">Peptidase A1 domain-containing protein</fullName>
    </recommendedName>
</protein>
<dbReference type="InterPro" id="IPR021109">
    <property type="entry name" value="Peptidase_aspartic_dom_sf"/>
</dbReference>
<sequence length="449" mass="50046">MCSPHLLLVLSLISCFNIVIFFLYVDAISISNNTGVWFELIHRHSHKLKTEDNLLGPPKNRSDRIRQLLESDNLRQQVIASQYNRKRRGISVYDGKETAEIPIQTDTGSDLTWMHCKYRCKGCPMSSPHRGRVFNGNDSPSFRTIPCSSKMCEDDLIPYQSVADCPSPELPCIFDYGYANGYRAIGIFANETVKVGLHSRLKIVLFNVVIGCTVKFIGDSKLDGVLGLGYSKHSFVVRLAEVFGNKFSYCLVDHLSPTNVRNYLSFGDVKHTKVQNMQYTELLLDYMNPYYCVNVSGISVDGKMLNIPQEVWNITGKGGVILDSGTSMTILAGAAHDTVVNAFKVALANFEKIEIPGIPVKHCFSTEGYNESLVPRLVFHFADGAKFQPPIKNYVIDVARDTKCLAFTSGGWPGTTIIGNILQQNHLWEFDLGRARLGYAPSSCIISDT</sequence>
<dbReference type="SUPFAM" id="SSF50630">
    <property type="entry name" value="Acid proteases"/>
    <property type="match status" value="1"/>
</dbReference>
<dbReference type="Pfam" id="PF14543">
    <property type="entry name" value="TAXi_N"/>
    <property type="match status" value="1"/>
</dbReference>
<evidence type="ECO:0000256" key="4">
    <source>
        <dbReference type="ARBA" id="ARBA00022801"/>
    </source>
</evidence>
<dbReference type="InterPro" id="IPR032861">
    <property type="entry name" value="TAXi_N"/>
</dbReference>
<keyword evidence="9" id="KW-1185">Reference proteome</keyword>
<dbReference type="PANTHER" id="PTHR47967">
    <property type="entry name" value="OS07G0603500 PROTEIN-RELATED"/>
    <property type="match status" value="1"/>
</dbReference>